<sequence>MKARQAQFVGVTISKVRADLGRDTKQNTGTVEGPNEPTFIEVIDTEERLREFRASVVRLNGVGLMTLERIDGVPSGHEQMVADAIKRTSKLGLR</sequence>
<gene>
    <name evidence="1" type="ORF">SPHINGO391_500084</name>
</gene>
<evidence type="ECO:0000313" key="1">
    <source>
        <dbReference type="EMBL" id="VVT27861.1"/>
    </source>
</evidence>
<accession>A0A5E8AEA8</accession>
<dbReference type="InterPro" id="IPR015867">
    <property type="entry name" value="N-reg_PII/ATP_PRibTrfase_C"/>
</dbReference>
<reference evidence="1 2" key="1">
    <citation type="submission" date="2019-09" db="EMBL/GenBank/DDBJ databases">
        <authorList>
            <person name="Dittami M. S."/>
        </authorList>
    </citation>
    <scope>NUCLEOTIDE SEQUENCE [LARGE SCALE GENOMIC DNA]</scope>
    <source>
        <strain evidence="1">SPHINGO391</strain>
    </source>
</reference>
<organism evidence="1 2">
    <name type="scientific">Sphingomonas aurantiaca</name>
    <dbReference type="NCBI Taxonomy" id="185949"/>
    <lineage>
        <taxon>Bacteria</taxon>
        <taxon>Pseudomonadati</taxon>
        <taxon>Pseudomonadota</taxon>
        <taxon>Alphaproteobacteria</taxon>
        <taxon>Sphingomonadales</taxon>
        <taxon>Sphingomonadaceae</taxon>
        <taxon>Sphingomonas</taxon>
    </lineage>
</organism>
<evidence type="ECO:0000313" key="2">
    <source>
        <dbReference type="Proteomes" id="UP000326857"/>
    </source>
</evidence>
<dbReference type="Gene3D" id="3.30.70.120">
    <property type="match status" value="1"/>
</dbReference>
<dbReference type="Pfam" id="PF02641">
    <property type="entry name" value="DUF190"/>
    <property type="match status" value="1"/>
</dbReference>
<dbReference type="InterPro" id="IPR003793">
    <property type="entry name" value="UPF0166"/>
</dbReference>
<dbReference type="Proteomes" id="UP000326857">
    <property type="component" value="Unassembled WGS sequence"/>
</dbReference>
<dbReference type="EMBL" id="CABVLI010000046">
    <property type="protein sequence ID" value="VVT27861.1"/>
    <property type="molecule type" value="Genomic_DNA"/>
</dbReference>
<proteinExistence type="predicted"/>
<protein>
    <submittedName>
        <fullName evidence="1">Uncharacterized protein</fullName>
    </submittedName>
</protein>
<name>A0A5E8AEA8_9SPHN</name>
<dbReference type="AlphaFoldDB" id="A0A5E8AEA8"/>